<name>A0ACB9XNY5_CHAAC</name>
<organism evidence="1 2">
    <name type="scientific">Chaenocephalus aceratus</name>
    <name type="common">Blackfin icefish</name>
    <name type="synonym">Chaenichthys aceratus</name>
    <dbReference type="NCBI Taxonomy" id="36190"/>
    <lineage>
        <taxon>Eukaryota</taxon>
        <taxon>Metazoa</taxon>
        <taxon>Chordata</taxon>
        <taxon>Craniata</taxon>
        <taxon>Vertebrata</taxon>
        <taxon>Euteleostomi</taxon>
        <taxon>Actinopterygii</taxon>
        <taxon>Neopterygii</taxon>
        <taxon>Teleostei</taxon>
        <taxon>Neoteleostei</taxon>
        <taxon>Acanthomorphata</taxon>
        <taxon>Eupercaria</taxon>
        <taxon>Perciformes</taxon>
        <taxon>Notothenioidei</taxon>
        <taxon>Channichthyidae</taxon>
        <taxon>Chaenocephalus</taxon>
    </lineage>
</organism>
<accession>A0ACB9XNY5</accession>
<comment type="caution">
    <text evidence="1">The sequence shown here is derived from an EMBL/GenBank/DDBJ whole genome shotgun (WGS) entry which is preliminary data.</text>
</comment>
<dbReference type="Proteomes" id="UP001057452">
    <property type="component" value="Chromosome 4"/>
</dbReference>
<evidence type="ECO:0000313" key="1">
    <source>
        <dbReference type="EMBL" id="KAI4829024.1"/>
    </source>
</evidence>
<protein>
    <submittedName>
        <fullName evidence="1">Uncharacterized protein</fullName>
    </submittedName>
</protein>
<sequence length="664" mass="73220">MSSLQEGDLTLRGTRAPSRLQAARGTEESAQVIRQTEMSSLQEGDLTLRGTRAPSRLQAARGTEESAQVIRQTEMSSLQEGDLTLRGTRAPSRLQAARGTEESAQVIRQTEMSSLQEGDLTLRGTRAPSRLQAARGTEESAQVIRQTEMSSLQEGDLTLRGTRAPSRLQAARGTEESAQVIRQTEMSSLQEGDLTLRGTRAPSRLQAARGTEESAQVIRQTEMSSLQEGDLTLRGTRAPSRLQAARGTEESAQVIRQTEMSSLQEGDLTLRGLEPPAGCRLHAAPRSQHSYITHFFSQGAEKPFQQVMDVSTGDPHRAGMKPVLFVRQVLAACVYPKLLDEKSLPWMPGRGQIRFWGSAVEGAWAHTVQQPMAYHMSTLLIVLHLMASGEGENRTGVLTPMPCPHTLPTLLNMAGLTLVPYQLLEDQGWAVELDELHRALRTTRGHCSPRAIYISNPGNPTGHVQDRKSIEEVIRFAANEGLVLLADEVYQDSVYGQGKESLSYKRVLFEMGKEYSKKVELVSFHSLSSACMGECGLRGAYMEAVNLDPAVMKYLRDAQAPFSPPVLPQLALEVMVNPPTPEDPSYKTYSQMVEEAKMLGVEADVLYCQRLLEEEGVRLGAGCENGQVDPNFHIRLCVLAPSDTLDEILARLHSFHLRLLERFP</sequence>
<evidence type="ECO:0000313" key="2">
    <source>
        <dbReference type="Proteomes" id="UP001057452"/>
    </source>
</evidence>
<reference evidence="1" key="1">
    <citation type="submission" date="2022-05" db="EMBL/GenBank/DDBJ databases">
        <title>Chromosome-level genome of Chaenocephalus aceratus.</title>
        <authorList>
            <person name="Park H."/>
        </authorList>
    </citation>
    <scope>NUCLEOTIDE SEQUENCE</scope>
    <source>
        <strain evidence="1">KU_202001</strain>
    </source>
</reference>
<keyword evidence="2" id="KW-1185">Reference proteome</keyword>
<gene>
    <name evidence="1" type="ORF">KUCAC02_023088</name>
</gene>
<proteinExistence type="predicted"/>
<dbReference type="EMBL" id="CM043788">
    <property type="protein sequence ID" value="KAI4829024.1"/>
    <property type="molecule type" value="Genomic_DNA"/>
</dbReference>